<organism evidence="7 8">
    <name type="scientific">Yarrowia lipolytica</name>
    <name type="common">Candida lipolytica</name>
    <dbReference type="NCBI Taxonomy" id="4952"/>
    <lineage>
        <taxon>Eukaryota</taxon>
        <taxon>Fungi</taxon>
        <taxon>Dikarya</taxon>
        <taxon>Ascomycota</taxon>
        <taxon>Saccharomycotina</taxon>
        <taxon>Dipodascomycetes</taxon>
        <taxon>Dipodascales</taxon>
        <taxon>Dipodascales incertae sedis</taxon>
        <taxon>Yarrowia</taxon>
    </lineage>
</organism>
<feature type="transmembrane region" description="Helical" evidence="5">
    <location>
        <begin position="84"/>
        <end position="102"/>
    </location>
</feature>
<evidence type="ECO:0000313" key="8">
    <source>
        <dbReference type="Proteomes" id="UP000256601"/>
    </source>
</evidence>
<comment type="subcellular location">
    <subcellularLocation>
        <location evidence="1">Membrane</location>
        <topology evidence="1">Multi-pass membrane protein</topology>
    </subcellularLocation>
</comment>
<feature type="transmembrane region" description="Helical" evidence="5">
    <location>
        <begin position="293"/>
        <end position="321"/>
    </location>
</feature>
<evidence type="ECO:0000313" key="7">
    <source>
        <dbReference type="EMBL" id="RDW22633.1"/>
    </source>
</evidence>
<keyword evidence="3 5" id="KW-1133">Transmembrane helix</keyword>
<dbReference type="AlphaFoldDB" id="A0A371BX21"/>
<protein>
    <submittedName>
        <fullName evidence="7">Major facilitator superfamily domain-containing protein</fullName>
    </submittedName>
</protein>
<dbReference type="EMBL" id="KZ859186">
    <property type="protein sequence ID" value="RDW22633.1"/>
    <property type="molecule type" value="Genomic_DNA"/>
</dbReference>
<evidence type="ECO:0000256" key="5">
    <source>
        <dbReference type="SAM" id="Phobius"/>
    </source>
</evidence>
<sequence>MAIYGEPPGTVLLESEAETIVLQPHPSSDPNEPLNWPPWRKHFNFVLVCFFTLIAFTSACVSSVFWGPWIEEFGWTLDQLNNTYAFSVAGLGLGCPLLIPFAHKFGKRPVYIVASALVVACAAWQSRMHSIGEVYSSFLIQGLAVSITETIIQMTVADLYFVHQRGTFNGIYMFVVDVGNFLILVPAGYITVNLGWRWVYIIVAIIAGGQFLMTVFLFEETKYLTNPEQTFITEEDSSEEDSSEENCGAATKYLPQEPKLDNDVELQMNPLSKRLALVTYTPARCKEFGRKMIIPFVTLISYPIVAFSAIQYGFMLTWLSMAATTSANSFALPPYNFSSAAIGNVNIAPFVGMIFGSVFGGWFNDKTIIWLSNRNKGIYEPEFRLYSLVFANFSLTVGVFLFGTSLANRVHWMVPTIGFAIIMFGFGSSGAIVVTYLLDCYDKIVADAFIGVIVVRNGLAMVTIFCLGPWEERMGLQNVYIMAGYFSLVPLILTVPMIIWGKELRRKSGPRYLKESLREQAGTGTSAVQVKYWQLCDDLASLQCRTSS</sequence>
<dbReference type="Gene3D" id="1.20.1250.20">
    <property type="entry name" value="MFS general substrate transporter like domains"/>
    <property type="match status" value="1"/>
</dbReference>
<feature type="domain" description="Major facilitator superfamily (MFS) profile" evidence="6">
    <location>
        <begin position="44"/>
        <end position="502"/>
    </location>
</feature>
<dbReference type="PROSITE" id="PS50850">
    <property type="entry name" value="MFS"/>
    <property type="match status" value="1"/>
</dbReference>
<dbReference type="PANTHER" id="PTHR23502">
    <property type="entry name" value="MAJOR FACILITATOR SUPERFAMILY"/>
    <property type="match status" value="1"/>
</dbReference>
<feature type="transmembrane region" description="Helical" evidence="5">
    <location>
        <begin position="171"/>
        <end position="192"/>
    </location>
</feature>
<evidence type="ECO:0000256" key="1">
    <source>
        <dbReference type="ARBA" id="ARBA00004141"/>
    </source>
</evidence>
<dbReference type="GO" id="GO:0005886">
    <property type="term" value="C:plasma membrane"/>
    <property type="evidence" value="ECO:0007669"/>
    <property type="project" value="TreeGrafter"/>
</dbReference>
<feature type="transmembrane region" description="Helical" evidence="5">
    <location>
        <begin position="138"/>
        <end position="162"/>
    </location>
</feature>
<dbReference type="VEuPathDB" id="FungiDB:YALI1_C15048g"/>
<gene>
    <name evidence="7" type="ORF">B0I71DRAFT_167769</name>
</gene>
<keyword evidence="4 5" id="KW-0472">Membrane</keyword>
<feature type="transmembrane region" description="Helical" evidence="5">
    <location>
        <begin position="412"/>
        <end position="437"/>
    </location>
</feature>
<evidence type="ECO:0000256" key="3">
    <source>
        <dbReference type="ARBA" id="ARBA00022989"/>
    </source>
</evidence>
<dbReference type="SUPFAM" id="SSF103473">
    <property type="entry name" value="MFS general substrate transporter"/>
    <property type="match status" value="1"/>
</dbReference>
<feature type="transmembrane region" description="Helical" evidence="5">
    <location>
        <begin position="385"/>
        <end position="406"/>
    </location>
</feature>
<feature type="transmembrane region" description="Helical" evidence="5">
    <location>
        <begin position="109"/>
        <end position="126"/>
    </location>
</feature>
<dbReference type="Pfam" id="PF07690">
    <property type="entry name" value="MFS_1"/>
    <property type="match status" value="1"/>
</dbReference>
<dbReference type="VEuPathDB" id="FungiDB:YALI0_C10670g"/>
<evidence type="ECO:0000259" key="6">
    <source>
        <dbReference type="PROSITE" id="PS50850"/>
    </source>
</evidence>
<dbReference type="Proteomes" id="UP000256601">
    <property type="component" value="Unassembled WGS sequence"/>
</dbReference>
<dbReference type="InterPro" id="IPR020846">
    <property type="entry name" value="MFS_dom"/>
</dbReference>
<evidence type="ECO:0000256" key="2">
    <source>
        <dbReference type="ARBA" id="ARBA00022692"/>
    </source>
</evidence>
<evidence type="ECO:0000256" key="4">
    <source>
        <dbReference type="ARBA" id="ARBA00023136"/>
    </source>
</evidence>
<feature type="transmembrane region" description="Helical" evidence="5">
    <location>
        <begin position="341"/>
        <end position="364"/>
    </location>
</feature>
<dbReference type="PANTHER" id="PTHR23502:SF50">
    <property type="entry name" value="TRANSPORTER, PUTATIVE (AFU_ORTHOLOGUE AFUA_5G00430)-RELATED"/>
    <property type="match status" value="1"/>
</dbReference>
<dbReference type="InterPro" id="IPR011701">
    <property type="entry name" value="MFS"/>
</dbReference>
<feature type="transmembrane region" description="Helical" evidence="5">
    <location>
        <begin position="43"/>
        <end position="64"/>
    </location>
</feature>
<dbReference type="InterPro" id="IPR036259">
    <property type="entry name" value="MFS_trans_sf"/>
</dbReference>
<feature type="transmembrane region" description="Helical" evidence="5">
    <location>
        <begin position="198"/>
        <end position="218"/>
    </location>
</feature>
<dbReference type="GO" id="GO:0022857">
    <property type="term" value="F:transmembrane transporter activity"/>
    <property type="evidence" value="ECO:0007669"/>
    <property type="project" value="InterPro"/>
</dbReference>
<keyword evidence="2 5" id="KW-0812">Transmembrane</keyword>
<accession>A0A371BX21</accession>
<name>A0A371BX21_YARLL</name>
<feature type="transmembrane region" description="Helical" evidence="5">
    <location>
        <begin position="449"/>
        <end position="470"/>
    </location>
</feature>
<reference evidence="7 8" key="1">
    <citation type="submission" date="2018-07" db="EMBL/GenBank/DDBJ databases">
        <title>Draft Genome Assemblies for Five Robust Yarrowia lipolytica Strains Exhibiting High Lipid Production and Pentose Sugar Utilization and Sugar Alcohol Secretion from Undetoxified Lignocellulosic Biomass Hydrolysates.</title>
        <authorList>
            <consortium name="DOE Joint Genome Institute"/>
            <person name="Walker C."/>
            <person name="Ryu S."/>
            <person name="Na H."/>
            <person name="Zane M."/>
            <person name="LaButti K."/>
            <person name="Lipzen A."/>
            <person name="Haridas S."/>
            <person name="Barry K."/>
            <person name="Grigoriev I.V."/>
            <person name="Quarterman J."/>
            <person name="Slininger P."/>
            <person name="Dien B."/>
            <person name="Trinh C.T."/>
        </authorList>
    </citation>
    <scope>NUCLEOTIDE SEQUENCE [LARGE SCALE GENOMIC DNA]</scope>
    <source>
        <strain evidence="7 8">YB392</strain>
    </source>
</reference>
<feature type="transmembrane region" description="Helical" evidence="5">
    <location>
        <begin position="482"/>
        <end position="501"/>
    </location>
</feature>
<proteinExistence type="predicted"/>